<protein>
    <submittedName>
        <fullName evidence="2">Uncharacterized protein</fullName>
    </submittedName>
</protein>
<reference evidence="2 3" key="1">
    <citation type="submission" date="2022-02" db="EMBL/GenBank/DDBJ databases">
        <title>Uncovering new skin microbiome diversity through culturing and metagenomics.</title>
        <authorList>
            <person name="Conlan S."/>
            <person name="Deming C."/>
            <person name="Nisc Comparative Sequencing Program N."/>
            <person name="Segre J.A."/>
        </authorList>
    </citation>
    <scope>NUCLEOTIDE SEQUENCE [LARGE SCALE GENOMIC DNA]</scope>
    <source>
        <strain evidence="2 3">ACRQZ</strain>
    </source>
</reference>
<comment type="caution">
    <text evidence="2">The sequence shown here is derived from an EMBL/GenBank/DDBJ whole genome shotgun (WGS) entry which is preliminary data.</text>
</comment>
<dbReference type="RefSeq" id="WP_019286618.1">
    <property type="nucleotide sequence ID" value="NZ_DAMCTM010000001.1"/>
</dbReference>
<keyword evidence="3" id="KW-1185">Reference proteome</keyword>
<name>A0ABS9PYR1_9MICO</name>
<evidence type="ECO:0000313" key="2">
    <source>
        <dbReference type="EMBL" id="MCG7320751.1"/>
    </source>
</evidence>
<dbReference type="Proteomes" id="UP001521931">
    <property type="component" value="Unassembled WGS sequence"/>
</dbReference>
<evidence type="ECO:0000256" key="1">
    <source>
        <dbReference type="SAM" id="Phobius"/>
    </source>
</evidence>
<evidence type="ECO:0000313" key="3">
    <source>
        <dbReference type="Proteomes" id="UP001521931"/>
    </source>
</evidence>
<feature type="transmembrane region" description="Helical" evidence="1">
    <location>
        <begin position="36"/>
        <end position="55"/>
    </location>
</feature>
<proteinExistence type="predicted"/>
<keyword evidence="1" id="KW-1133">Transmembrane helix</keyword>
<keyword evidence="1" id="KW-0472">Membrane</keyword>
<dbReference type="EMBL" id="JAKRCV010000004">
    <property type="protein sequence ID" value="MCG7320751.1"/>
    <property type="molecule type" value="Genomic_DNA"/>
</dbReference>
<sequence length="59" mass="6527">MGTGELVALGLFVLSWVLFVFAFTGPVRRRHPAWSIVLIPLAVLVMTLAALSFTLNHEF</sequence>
<accession>A0ABS9PYR1</accession>
<feature type="transmembrane region" description="Helical" evidence="1">
    <location>
        <begin position="6"/>
        <end position="24"/>
    </location>
</feature>
<gene>
    <name evidence="2" type="ORF">MHL29_02425</name>
</gene>
<keyword evidence="1" id="KW-0812">Transmembrane</keyword>
<organism evidence="2 3">
    <name type="scientific">Arsenicicoccus bolidensis</name>
    <dbReference type="NCBI Taxonomy" id="229480"/>
    <lineage>
        <taxon>Bacteria</taxon>
        <taxon>Bacillati</taxon>
        <taxon>Actinomycetota</taxon>
        <taxon>Actinomycetes</taxon>
        <taxon>Micrococcales</taxon>
        <taxon>Intrasporangiaceae</taxon>
        <taxon>Arsenicicoccus</taxon>
    </lineage>
</organism>